<feature type="non-terminal residue" evidence="3">
    <location>
        <position position="1"/>
    </location>
</feature>
<dbReference type="InterPro" id="IPR011992">
    <property type="entry name" value="EF-hand-dom_pair"/>
</dbReference>
<proteinExistence type="predicted"/>
<organism evidence="3 4">
    <name type="scientific">Prorocentrum cordatum</name>
    <dbReference type="NCBI Taxonomy" id="2364126"/>
    <lineage>
        <taxon>Eukaryota</taxon>
        <taxon>Sar</taxon>
        <taxon>Alveolata</taxon>
        <taxon>Dinophyceae</taxon>
        <taxon>Prorocentrales</taxon>
        <taxon>Prorocentraceae</taxon>
        <taxon>Prorocentrum</taxon>
    </lineage>
</organism>
<dbReference type="SMART" id="SM00054">
    <property type="entry name" value="EFh"/>
    <property type="match status" value="3"/>
</dbReference>
<evidence type="ECO:0000259" key="2">
    <source>
        <dbReference type="PROSITE" id="PS50222"/>
    </source>
</evidence>
<dbReference type="InterPro" id="IPR052591">
    <property type="entry name" value="CML21-like"/>
</dbReference>
<comment type="caution">
    <text evidence="3">The sequence shown here is derived from an EMBL/GenBank/DDBJ whole genome shotgun (WGS) entry which is preliminary data.</text>
</comment>
<accession>A0ABN9PTQ3</accession>
<protein>
    <recommendedName>
        <fullName evidence="2">EF-hand domain-containing protein</fullName>
    </recommendedName>
</protein>
<dbReference type="Gene3D" id="1.10.238.10">
    <property type="entry name" value="EF-hand"/>
    <property type="match status" value="2"/>
</dbReference>
<dbReference type="Proteomes" id="UP001189429">
    <property type="component" value="Unassembled WGS sequence"/>
</dbReference>
<evidence type="ECO:0000256" key="1">
    <source>
        <dbReference type="ARBA" id="ARBA00022837"/>
    </source>
</evidence>
<sequence>SPSHFGSRLVPSRAKRLGRLTRDLLEDMPKKTKPPSIKAKFAEYDKDGSGKISLDEFKALLKQGDPNISESSVMTVWKKVDKDGSGSISSSELADYLSSGDKTDFKHPGMSPACKTFCDVFSSLTLQSEAGKEARAHAFTACDPNGNGYVSLAEVDGWIQKVLITYFAQGECDGDPKEEGVRIWKCFRASYIRAHTDAKDVAEGKTSHSDDYVTAKEFRVLCVYLILYAAMYDAFCLIDGGGGTVEDKTDDDRRMTAEEWAAGYKKVGDHGFIGLKKAAAMDAAGAAEVFKKMNSGRDADGKEYGNDNVVMLAEFCAYVEAEEIAAGTEWGKVLGL</sequence>
<dbReference type="PROSITE" id="PS00018">
    <property type="entry name" value="EF_HAND_1"/>
    <property type="match status" value="3"/>
</dbReference>
<dbReference type="EMBL" id="CAUYUJ010001572">
    <property type="protein sequence ID" value="CAK0796573.1"/>
    <property type="molecule type" value="Genomic_DNA"/>
</dbReference>
<reference evidence="3" key="1">
    <citation type="submission" date="2023-10" db="EMBL/GenBank/DDBJ databases">
        <authorList>
            <person name="Chen Y."/>
            <person name="Shah S."/>
            <person name="Dougan E. K."/>
            <person name="Thang M."/>
            <person name="Chan C."/>
        </authorList>
    </citation>
    <scope>NUCLEOTIDE SEQUENCE [LARGE SCALE GENOMIC DNA]</scope>
</reference>
<feature type="domain" description="EF-hand" evidence="2">
    <location>
        <begin position="32"/>
        <end position="67"/>
    </location>
</feature>
<keyword evidence="1" id="KW-0106">Calcium</keyword>
<keyword evidence="4" id="KW-1185">Reference proteome</keyword>
<dbReference type="InterPro" id="IPR018247">
    <property type="entry name" value="EF_Hand_1_Ca_BS"/>
</dbReference>
<dbReference type="Pfam" id="PF13499">
    <property type="entry name" value="EF-hand_7"/>
    <property type="match status" value="1"/>
</dbReference>
<feature type="domain" description="EF-hand" evidence="2">
    <location>
        <begin position="68"/>
        <end position="103"/>
    </location>
</feature>
<dbReference type="CDD" id="cd00051">
    <property type="entry name" value="EFh"/>
    <property type="match status" value="1"/>
</dbReference>
<name>A0ABN9PTQ3_9DINO</name>
<evidence type="ECO:0000313" key="3">
    <source>
        <dbReference type="EMBL" id="CAK0796573.1"/>
    </source>
</evidence>
<dbReference type="PANTHER" id="PTHR23064">
    <property type="entry name" value="TROPONIN"/>
    <property type="match status" value="1"/>
</dbReference>
<dbReference type="InterPro" id="IPR002048">
    <property type="entry name" value="EF_hand_dom"/>
</dbReference>
<dbReference type="PROSITE" id="PS50222">
    <property type="entry name" value="EF_HAND_2"/>
    <property type="match status" value="2"/>
</dbReference>
<gene>
    <name evidence="3" type="ORF">PCOR1329_LOCUS5926</name>
</gene>
<evidence type="ECO:0000313" key="4">
    <source>
        <dbReference type="Proteomes" id="UP001189429"/>
    </source>
</evidence>
<dbReference type="SUPFAM" id="SSF47473">
    <property type="entry name" value="EF-hand"/>
    <property type="match status" value="1"/>
</dbReference>